<reference evidence="1" key="1">
    <citation type="submission" date="2022-02" db="EMBL/GenBank/DDBJ databases">
        <title>Characterization of Tn125 harboring carbapenem-resistant Acinetobacter bereziniae clinical isolates.</title>
        <authorList>
            <person name="Wong N.-K."/>
            <person name="Pan Q."/>
        </authorList>
    </citation>
    <scope>NUCLEOTIDE SEQUENCE</scope>
    <source>
        <strain evidence="1">GD03393</strain>
    </source>
</reference>
<dbReference type="EMBL" id="CP092085">
    <property type="protein sequence ID" value="UUN98712.1"/>
    <property type="molecule type" value="Genomic_DNA"/>
</dbReference>
<dbReference type="GeneID" id="69463887"/>
<sequence length="163" mass="17674">MKKTLLVISLLGLTLSACSKPTHQASEDIQTTAQTQAAASHEAATPTIDSEHNAQNSLDWAGEYTGLLPCADCSGIKTKLILKSDHTYELIEEYEGVKGEGKPFKTQGSFSFDESGSIIGLDKNADGRKYFVGENILEARRFDTGEKIEGPNAELYQLSKTAE</sequence>
<dbReference type="AlphaFoldDB" id="A0A0A8TIH4"/>
<proteinExistence type="predicted"/>
<protein>
    <submittedName>
        <fullName evidence="1">Copper resistance protein NlpE</fullName>
    </submittedName>
</protein>
<dbReference type="STRING" id="106648.GCA_000753985_00146"/>
<dbReference type="Gene3D" id="2.40.128.640">
    <property type="match status" value="1"/>
</dbReference>
<accession>A0A0A8TIH4</accession>
<dbReference type="InterPro" id="IPR007298">
    <property type="entry name" value="Cu-R_lipoprotein_NlpE"/>
</dbReference>
<gene>
    <name evidence="1" type="ORF">I9054_004450</name>
</gene>
<evidence type="ECO:0000313" key="2">
    <source>
        <dbReference type="Proteomes" id="UP000644140"/>
    </source>
</evidence>
<dbReference type="PROSITE" id="PS51257">
    <property type="entry name" value="PROKAR_LIPOPROTEIN"/>
    <property type="match status" value="1"/>
</dbReference>
<dbReference type="Proteomes" id="UP000644140">
    <property type="component" value="Chromosome"/>
</dbReference>
<dbReference type="Pfam" id="PF04170">
    <property type="entry name" value="NlpE"/>
    <property type="match status" value="1"/>
</dbReference>
<dbReference type="eggNOG" id="COG3015">
    <property type="taxonomic scope" value="Bacteria"/>
</dbReference>
<name>A0A0A8TIH4_ACIBZ</name>
<dbReference type="RefSeq" id="WP_005033576.1">
    <property type="nucleotide sequence ID" value="NZ_BBLJ01000075.1"/>
</dbReference>
<evidence type="ECO:0000313" key="1">
    <source>
        <dbReference type="EMBL" id="UUN98712.1"/>
    </source>
</evidence>
<organism evidence="1 2">
    <name type="scientific">Acinetobacter bereziniae</name>
    <name type="common">Acinetobacter genomosp. 10</name>
    <dbReference type="NCBI Taxonomy" id="106648"/>
    <lineage>
        <taxon>Bacteria</taxon>
        <taxon>Pseudomonadati</taxon>
        <taxon>Pseudomonadota</taxon>
        <taxon>Gammaproteobacteria</taxon>
        <taxon>Moraxellales</taxon>
        <taxon>Moraxellaceae</taxon>
        <taxon>Acinetobacter</taxon>
    </lineage>
</organism>
<dbReference type="KEGG" id="aber:BSR55_17075"/>